<dbReference type="AlphaFoldDB" id="A0A803NP14"/>
<name>A0A803NP14_CANSA</name>
<dbReference type="InterPro" id="IPR009360">
    <property type="entry name" value="Isy1"/>
</dbReference>
<dbReference type="Proteomes" id="UP000596661">
    <property type="component" value="Chromosome 1"/>
</dbReference>
<keyword evidence="6" id="KW-1185">Reference proteome</keyword>
<dbReference type="EnsemblPlants" id="evm.model.01.42">
    <property type="protein sequence ID" value="cds.evm.model.01.42"/>
    <property type="gene ID" value="evm.TU.01.42"/>
</dbReference>
<evidence type="ECO:0000256" key="3">
    <source>
        <dbReference type="ARBA" id="ARBA00023242"/>
    </source>
</evidence>
<evidence type="ECO:0000313" key="6">
    <source>
        <dbReference type="Proteomes" id="UP000596661"/>
    </source>
</evidence>
<comment type="subcellular location">
    <subcellularLocation>
        <location evidence="1">Nucleus</location>
    </subcellularLocation>
</comment>
<dbReference type="GO" id="GO:0000350">
    <property type="term" value="P:generation of catalytic spliceosome for second transesterification step"/>
    <property type="evidence" value="ECO:0007669"/>
    <property type="project" value="InterPro"/>
</dbReference>
<dbReference type="Pfam" id="PF06246">
    <property type="entry name" value="Isy1"/>
    <property type="match status" value="1"/>
</dbReference>
<dbReference type="EMBL" id="UZAU01000002">
    <property type="status" value="NOT_ANNOTATED_CDS"/>
    <property type="molecule type" value="Genomic_DNA"/>
</dbReference>
<feature type="compositionally biased region" description="Basic and acidic residues" evidence="4">
    <location>
        <begin position="18"/>
        <end position="45"/>
    </location>
</feature>
<evidence type="ECO:0000313" key="5">
    <source>
        <dbReference type="EnsemblPlants" id="cds.evm.model.01.42"/>
    </source>
</evidence>
<keyword evidence="3" id="KW-0539">Nucleus</keyword>
<dbReference type="InterPro" id="IPR037200">
    <property type="entry name" value="Isy1_sf"/>
</dbReference>
<sequence length="76" mass="8540">MASNEEKKGMSIPNRALKAKEKEKKKEPAATQTNKRDQQIASEVGRKAAEIDNEGFLVYCLGDLNDEINNLILYDN</sequence>
<evidence type="ECO:0000256" key="4">
    <source>
        <dbReference type="SAM" id="MobiDB-lite"/>
    </source>
</evidence>
<reference evidence="5" key="2">
    <citation type="submission" date="2021-03" db="UniProtKB">
        <authorList>
            <consortium name="EnsemblPlants"/>
        </authorList>
    </citation>
    <scope>IDENTIFICATION</scope>
</reference>
<evidence type="ECO:0000256" key="1">
    <source>
        <dbReference type="ARBA" id="ARBA00004123"/>
    </source>
</evidence>
<comment type="similarity">
    <text evidence="2">Belongs to the ISY1 family.</text>
</comment>
<evidence type="ECO:0000256" key="2">
    <source>
        <dbReference type="ARBA" id="ARBA00007002"/>
    </source>
</evidence>
<protein>
    <submittedName>
        <fullName evidence="5">Uncharacterized protein</fullName>
    </submittedName>
</protein>
<organism evidence="5 6">
    <name type="scientific">Cannabis sativa</name>
    <name type="common">Hemp</name>
    <name type="synonym">Marijuana</name>
    <dbReference type="NCBI Taxonomy" id="3483"/>
    <lineage>
        <taxon>Eukaryota</taxon>
        <taxon>Viridiplantae</taxon>
        <taxon>Streptophyta</taxon>
        <taxon>Embryophyta</taxon>
        <taxon>Tracheophyta</taxon>
        <taxon>Spermatophyta</taxon>
        <taxon>Magnoliopsida</taxon>
        <taxon>eudicotyledons</taxon>
        <taxon>Gunneridae</taxon>
        <taxon>Pentapetalae</taxon>
        <taxon>rosids</taxon>
        <taxon>fabids</taxon>
        <taxon>Rosales</taxon>
        <taxon>Cannabaceae</taxon>
        <taxon>Cannabis</taxon>
    </lineage>
</organism>
<dbReference type="Gene3D" id="1.10.287.660">
    <property type="entry name" value="Helix hairpin bin"/>
    <property type="match status" value="1"/>
</dbReference>
<dbReference type="Gramene" id="evm.model.01.42">
    <property type="protein sequence ID" value="cds.evm.model.01.42"/>
    <property type="gene ID" value="evm.TU.01.42"/>
</dbReference>
<dbReference type="SUPFAM" id="SSF140102">
    <property type="entry name" value="ISY1 domain-like"/>
    <property type="match status" value="1"/>
</dbReference>
<feature type="region of interest" description="Disordered" evidence="4">
    <location>
        <begin position="1"/>
        <end position="45"/>
    </location>
</feature>
<dbReference type="GO" id="GO:0005634">
    <property type="term" value="C:nucleus"/>
    <property type="evidence" value="ECO:0007669"/>
    <property type="project" value="UniProtKB-SubCell"/>
</dbReference>
<reference evidence="5" key="1">
    <citation type="submission" date="2018-11" db="EMBL/GenBank/DDBJ databases">
        <authorList>
            <person name="Grassa J C."/>
        </authorList>
    </citation>
    <scope>NUCLEOTIDE SEQUENCE [LARGE SCALE GENOMIC DNA]</scope>
</reference>
<proteinExistence type="inferred from homology"/>
<accession>A0A803NP14</accession>
<dbReference type="InterPro" id="IPR029012">
    <property type="entry name" value="Helix_hairpin_bin_sf"/>
</dbReference>